<feature type="region of interest" description="Disordered" evidence="1">
    <location>
        <begin position="182"/>
        <end position="216"/>
    </location>
</feature>
<dbReference type="InterPro" id="IPR009060">
    <property type="entry name" value="UBA-like_sf"/>
</dbReference>
<dbReference type="Proteomes" id="UP001285354">
    <property type="component" value="Unassembled WGS sequence"/>
</dbReference>
<dbReference type="EMBL" id="JAUBYV010000007">
    <property type="protein sequence ID" value="KAK2625644.1"/>
    <property type="molecule type" value="Genomic_DNA"/>
</dbReference>
<dbReference type="GO" id="GO:0043130">
    <property type="term" value="F:ubiquitin binding"/>
    <property type="evidence" value="ECO:0007669"/>
    <property type="project" value="InterPro"/>
</dbReference>
<dbReference type="GO" id="GO:0031624">
    <property type="term" value="F:ubiquitin conjugating enzyme binding"/>
    <property type="evidence" value="ECO:0007669"/>
    <property type="project" value="TreeGrafter"/>
</dbReference>
<dbReference type="AlphaFoldDB" id="A0AAD9SZ65"/>
<dbReference type="InterPro" id="IPR003892">
    <property type="entry name" value="CUE"/>
</dbReference>
<dbReference type="SUPFAM" id="SSF46934">
    <property type="entry name" value="UBA-like"/>
    <property type="match status" value="1"/>
</dbReference>
<feature type="region of interest" description="Disordered" evidence="1">
    <location>
        <begin position="247"/>
        <end position="460"/>
    </location>
</feature>
<reference evidence="3" key="1">
    <citation type="submission" date="2023-06" db="EMBL/GenBank/DDBJ databases">
        <title>Draft genome of Marssonina rosae.</title>
        <authorList>
            <person name="Cheng Q."/>
        </authorList>
    </citation>
    <scope>NUCLEOTIDE SEQUENCE</scope>
    <source>
        <strain evidence="3">R4</strain>
    </source>
</reference>
<dbReference type="SMART" id="SM00546">
    <property type="entry name" value="CUE"/>
    <property type="match status" value="1"/>
</dbReference>
<feature type="compositionally biased region" description="Low complexity" evidence="1">
    <location>
        <begin position="1"/>
        <end position="15"/>
    </location>
</feature>
<dbReference type="PANTHER" id="PTHR16461">
    <property type="entry name" value="TOLL-INTERACTING PROTEIN"/>
    <property type="match status" value="1"/>
</dbReference>
<dbReference type="CDD" id="cd14372">
    <property type="entry name" value="CUE_Cue5p_like"/>
    <property type="match status" value="1"/>
</dbReference>
<feature type="compositionally biased region" description="Pro residues" evidence="1">
    <location>
        <begin position="146"/>
        <end position="155"/>
    </location>
</feature>
<evidence type="ECO:0000313" key="4">
    <source>
        <dbReference type="Proteomes" id="UP001285354"/>
    </source>
</evidence>
<name>A0AAD9SZ65_9HELO</name>
<dbReference type="FunFam" id="1.10.8.10:FF:000064">
    <property type="entry name" value="Similar to CUE domain-containing protein"/>
    <property type="match status" value="1"/>
</dbReference>
<feature type="compositionally biased region" description="Basic and acidic residues" evidence="1">
    <location>
        <begin position="275"/>
        <end position="290"/>
    </location>
</feature>
<accession>A0AAD9SZ65</accession>
<feature type="compositionally biased region" description="Polar residues" evidence="1">
    <location>
        <begin position="121"/>
        <end position="131"/>
    </location>
</feature>
<dbReference type="GO" id="GO:0006511">
    <property type="term" value="P:ubiquitin-dependent protein catabolic process"/>
    <property type="evidence" value="ECO:0007669"/>
    <property type="project" value="TreeGrafter"/>
</dbReference>
<feature type="compositionally biased region" description="Basic and acidic residues" evidence="1">
    <location>
        <begin position="435"/>
        <end position="453"/>
    </location>
</feature>
<dbReference type="PROSITE" id="PS51140">
    <property type="entry name" value="CUE"/>
    <property type="match status" value="1"/>
</dbReference>
<proteinExistence type="predicted"/>
<evidence type="ECO:0000313" key="3">
    <source>
        <dbReference type="EMBL" id="KAK2625644.1"/>
    </source>
</evidence>
<comment type="caution">
    <text evidence="3">The sequence shown here is derived from an EMBL/GenBank/DDBJ whole genome shotgun (WGS) entry which is preliminary data.</text>
</comment>
<keyword evidence="4" id="KW-1185">Reference proteome</keyword>
<evidence type="ECO:0000256" key="1">
    <source>
        <dbReference type="SAM" id="MobiDB-lite"/>
    </source>
</evidence>
<gene>
    <name evidence="3" type="ORF">QTJ16_004956</name>
</gene>
<dbReference type="Gene3D" id="1.10.8.10">
    <property type="entry name" value="DNA helicase RuvA subunit, C-terminal domain"/>
    <property type="match status" value="1"/>
</dbReference>
<dbReference type="Pfam" id="PF02845">
    <property type="entry name" value="CUE"/>
    <property type="match status" value="1"/>
</dbReference>
<feature type="compositionally biased region" description="Basic and acidic residues" evidence="1">
    <location>
        <begin position="207"/>
        <end position="216"/>
    </location>
</feature>
<dbReference type="InterPro" id="IPR041807">
    <property type="entry name" value="Cue5/Don1_CUE"/>
</dbReference>
<feature type="region of interest" description="Disordered" evidence="1">
    <location>
        <begin position="1"/>
        <end position="76"/>
    </location>
</feature>
<dbReference type="PANTHER" id="PTHR16461:SF5">
    <property type="entry name" value="TOLL-INTERACTING PROTEIN"/>
    <property type="match status" value="1"/>
</dbReference>
<dbReference type="GO" id="GO:0005737">
    <property type="term" value="C:cytoplasm"/>
    <property type="evidence" value="ECO:0007669"/>
    <property type="project" value="TreeGrafter"/>
</dbReference>
<feature type="region of interest" description="Disordered" evidence="1">
    <location>
        <begin position="121"/>
        <end position="170"/>
    </location>
</feature>
<sequence length="460" mass="49854">MSAPTKTTDPPSKSPVGAESPTTVRPLEMDDDDVPESGSMANDAPAASRLASVEDEAPTKPPRPLSPQQQAENTLKEAFPTIDVAVVKAVLIASGGRVEPAFNALLGKPNYSRGINLTRVTSSSGTESSNMFDVGMSDPDAVREQTPPPQPPRPAAPRIGSTPQSQLEADEQYARQLAEHYGGGYAPRSTSRGEAPRRQRTGLRPNEQQEERNFIDDDLPIIKENLKKGFLETQSKVNGWITTLKKKIDGEDEDETPRHQGYSVGSSNAQYHSRRSNDGRRSGEYNRYDADPQVLSDDFAGMQMNSDGTPARRSTRPLANPDLFKPTPAPPKPSDSRKVAFQGGPPEEIDIYNSSPKPIAKENAPPGSKQSKWQPLSTVDPSPVGEAENDPFSLGDSEDEKESKERVGGKEVRTEDADRLKKAAAEAMADNISEPMRKPESAEIVGTKDKIADETLTGKS</sequence>
<protein>
    <recommendedName>
        <fullName evidence="2">CUE domain-containing protein</fullName>
    </recommendedName>
</protein>
<evidence type="ECO:0000259" key="2">
    <source>
        <dbReference type="PROSITE" id="PS51140"/>
    </source>
</evidence>
<feature type="compositionally biased region" description="Basic and acidic residues" evidence="1">
    <location>
        <begin position="401"/>
        <end position="424"/>
    </location>
</feature>
<feature type="domain" description="CUE" evidence="2">
    <location>
        <begin position="66"/>
        <end position="109"/>
    </location>
</feature>
<feature type="compositionally biased region" description="Polar residues" evidence="1">
    <location>
        <begin position="368"/>
        <end position="380"/>
    </location>
</feature>
<organism evidence="3 4">
    <name type="scientific">Diplocarpon rosae</name>
    <dbReference type="NCBI Taxonomy" id="946125"/>
    <lineage>
        <taxon>Eukaryota</taxon>
        <taxon>Fungi</taxon>
        <taxon>Dikarya</taxon>
        <taxon>Ascomycota</taxon>
        <taxon>Pezizomycotina</taxon>
        <taxon>Leotiomycetes</taxon>
        <taxon>Helotiales</taxon>
        <taxon>Drepanopezizaceae</taxon>
        <taxon>Diplocarpon</taxon>
    </lineage>
</organism>